<keyword evidence="7" id="KW-0812">Transmembrane</keyword>
<gene>
    <name evidence="9" type="ORF">ARMA_2662</name>
    <name evidence="10" type="ORF">SE16_07850</name>
</gene>
<feature type="transmembrane region" description="Helical" evidence="7">
    <location>
        <begin position="132"/>
        <end position="153"/>
    </location>
</feature>
<comment type="caution">
    <text evidence="9">The sequence shown here is derived from an EMBL/GenBank/DDBJ whole genome shotgun (WGS) entry which is preliminary data.</text>
</comment>
<protein>
    <submittedName>
        <fullName evidence="10">FesM</fullName>
    </submittedName>
</protein>
<accession>A0A0M8KBB5</accession>
<evidence type="ECO:0000313" key="10">
    <source>
        <dbReference type="EMBL" id="KPL88637.1"/>
    </source>
</evidence>
<dbReference type="EMBL" id="LGKN01000004">
    <property type="protein sequence ID" value="KPL88637.1"/>
    <property type="molecule type" value="Genomic_DNA"/>
</dbReference>
<dbReference type="EMBL" id="BBZA01000238">
    <property type="protein sequence ID" value="GAP64239.1"/>
    <property type="molecule type" value="Genomic_DNA"/>
</dbReference>
<dbReference type="InterPro" id="IPR017896">
    <property type="entry name" value="4Fe4S_Fe-S-bd"/>
</dbReference>
<keyword evidence="4" id="KW-0408">Iron</keyword>
<evidence type="ECO:0000256" key="3">
    <source>
        <dbReference type="ARBA" id="ARBA00022723"/>
    </source>
</evidence>
<feature type="transmembrane region" description="Helical" evidence="7">
    <location>
        <begin position="308"/>
        <end position="331"/>
    </location>
</feature>
<evidence type="ECO:0000256" key="6">
    <source>
        <dbReference type="ARBA" id="ARBA00023136"/>
    </source>
</evidence>
<dbReference type="GO" id="GO:0051536">
    <property type="term" value="F:iron-sulfur cluster binding"/>
    <property type="evidence" value="ECO:0007669"/>
    <property type="project" value="UniProtKB-KW"/>
</dbReference>
<keyword evidence="3" id="KW-0479">Metal-binding</keyword>
<dbReference type="RefSeq" id="WP_054493958.1">
    <property type="nucleotide sequence ID" value="NZ_BBZA01000238.1"/>
</dbReference>
<feature type="transmembrane region" description="Helical" evidence="7">
    <location>
        <begin position="403"/>
        <end position="425"/>
    </location>
</feature>
<reference evidence="10 12" key="2">
    <citation type="submission" date="2015-07" db="EMBL/GenBank/DDBJ databases">
        <title>Whole genome sequence of Ardenticatena maritima DSM 23922.</title>
        <authorList>
            <person name="Hemp J."/>
            <person name="Ward L.M."/>
            <person name="Pace L.A."/>
            <person name="Fischer W.W."/>
        </authorList>
    </citation>
    <scope>NUCLEOTIDE SEQUENCE [LARGE SCALE GENOMIC DNA]</scope>
    <source>
        <strain evidence="10 12">110S</strain>
    </source>
</reference>
<dbReference type="AlphaFoldDB" id="A0A0M8KBB5"/>
<evidence type="ECO:0000313" key="12">
    <source>
        <dbReference type="Proteomes" id="UP000050502"/>
    </source>
</evidence>
<name>A0A0M8KBB5_9CHLR</name>
<dbReference type="PANTHER" id="PTHR30224:SF4">
    <property type="entry name" value="ELECTRON TRANSPORT PROTEIN YCCM-RELATED"/>
    <property type="match status" value="1"/>
</dbReference>
<reference evidence="11" key="3">
    <citation type="submission" date="2015-08" db="EMBL/GenBank/DDBJ databases">
        <title>Draft Genome Sequence of a Heterotrophic Facultative Anaerobic Bacterium Ardenticatena maritima Strain 110S.</title>
        <authorList>
            <person name="Kawaichi S."/>
            <person name="Yoshida T."/>
            <person name="Sako Y."/>
            <person name="Nakamura R."/>
        </authorList>
    </citation>
    <scope>NUCLEOTIDE SEQUENCE [LARGE SCALE GENOMIC DNA]</scope>
    <source>
        <strain evidence="11">110S</strain>
    </source>
</reference>
<feature type="transmembrane region" description="Helical" evidence="7">
    <location>
        <begin position="343"/>
        <end position="365"/>
    </location>
</feature>
<evidence type="ECO:0000256" key="1">
    <source>
        <dbReference type="ARBA" id="ARBA00004236"/>
    </source>
</evidence>
<evidence type="ECO:0000313" key="9">
    <source>
        <dbReference type="EMBL" id="GAP64239.1"/>
    </source>
</evidence>
<feature type="transmembrane region" description="Helical" evidence="7">
    <location>
        <begin position="371"/>
        <end position="391"/>
    </location>
</feature>
<dbReference type="Proteomes" id="UP000037784">
    <property type="component" value="Unassembled WGS sequence"/>
</dbReference>
<organism evidence="9 11">
    <name type="scientific">Ardenticatena maritima</name>
    <dbReference type="NCBI Taxonomy" id="872965"/>
    <lineage>
        <taxon>Bacteria</taxon>
        <taxon>Bacillati</taxon>
        <taxon>Chloroflexota</taxon>
        <taxon>Ardenticatenia</taxon>
        <taxon>Ardenticatenales</taxon>
        <taxon>Ardenticatenaceae</taxon>
        <taxon>Ardenticatena</taxon>
    </lineage>
</organism>
<dbReference type="OrthoDB" id="9771372at2"/>
<evidence type="ECO:0000256" key="7">
    <source>
        <dbReference type="SAM" id="Phobius"/>
    </source>
</evidence>
<evidence type="ECO:0000256" key="5">
    <source>
        <dbReference type="ARBA" id="ARBA00023014"/>
    </source>
</evidence>
<dbReference type="STRING" id="872965.SE16_07850"/>
<feature type="transmembrane region" description="Helical" evidence="7">
    <location>
        <begin position="265"/>
        <end position="288"/>
    </location>
</feature>
<keyword evidence="11" id="KW-1185">Reference proteome</keyword>
<dbReference type="GO" id="GO:0005886">
    <property type="term" value="C:plasma membrane"/>
    <property type="evidence" value="ECO:0007669"/>
    <property type="project" value="UniProtKB-SubCell"/>
</dbReference>
<dbReference type="InterPro" id="IPR052378">
    <property type="entry name" value="NosR_regulator"/>
</dbReference>
<dbReference type="PANTHER" id="PTHR30224">
    <property type="entry name" value="ELECTRON TRANSPORT PROTEIN"/>
    <property type="match status" value="1"/>
</dbReference>
<keyword evidence="2" id="KW-1003">Cell membrane</keyword>
<feature type="transmembrane region" description="Helical" evidence="7">
    <location>
        <begin position="437"/>
        <end position="459"/>
    </location>
</feature>
<dbReference type="InParanoid" id="A0A0M8KBB5"/>
<evidence type="ECO:0000256" key="2">
    <source>
        <dbReference type="ARBA" id="ARBA00022475"/>
    </source>
</evidence>
<dbReference type="InterPro" id="IPR017900">
    <property type="entry name" value="4Fe4S_Fe_S_CS"/>
</dbReference>
<evidence type="ECO:0000256" key="4">
    <source>
        <dbReference type="ARBA" id="ARBA00023004"/>
    </source>
</evidence>
<keyword evidence="5" id="KW-0411">Iron-sulfur</keyword>
<keyword evidence="6 7" id="KW-0472">Membrane</keyword>
<reference evidence="9 11" key="1">
    <citation type="journal article" date="2015" name="Genome Announc.">
        <title>Draft Genome Sequence of a Heterotrophic Facultative Anaerobic Thermophilic Bacterium, Ardenticatena maritima Strain 110ST.</title>
        <authorList>
            <person name="Kawaichi S."/>
            <person name="Yoshida T."/>
            <person name="Sako Y."/>
            <person name="Nakamura R."/>
        </authorList>
    </citation>
    <scope>NUCLEOTIDE SEQUENCE [LARGE SCALE GENOMIC DNA]</scope>
    <source>
        <strain evidence="9 11">110S</strain>
    </source>
</reference>
<evidence type="ECO:0000313" key="11">
    <source>
        <dbReference type="Proteomes" id="UP000037784"/>
    </source>
</evidence>
<comment type="subcellular location">
    <subcellularLocation>
        <location evidence="1">Cell membrane</location>
    </subcellularLocation>
</comment>
<feature type="transmembrane region" description="Helical" evidence="7">
    <location>
        <begin position="65"/>
        <end position="87"/>
    </location>
</feature>
<feature type="domain" description="4Fe-4S ferredoxin-type" evidence="8">
    <location>
        <begin position="213"/>
        <end position="241"/>
    </location>
</feature>
<proteinExistence type="predicted"/>
<sequence length="471" mass="52941">MANKPPTLDLLTLPLLGRFWRWRHARTAMQIPLLLVALVVVWDGFTGSPLAPRNLATILPWLHYRGFVILALLIFGNAFCMACPFMLPRNALRRFIQPARHWPARLRNKWLAAALFALFLFVYERYDLWSTPWWTAWLIVGYFITALLLDALFEGAPFCKYVCPLGQFNFLGSLVSPFEVRVRSQDVCAACTTHDCLRGRGTQRGCELWLFQPRKVGNLDCTFCLDCVHACPHDNIGIQPRLPAAELWFDGARSGVGRLFRRADFAALTTIFVFGALLNAFGMVSPVYTLEAWLADLLHVQSETPVLAIIFGAALLLEPLLLLGGAAWLTRHLAHVPHTPVHIALRYVYTLVPFGVGMWAAHYAFHFLSGFWSFVPVVQSIALEFGITWLGRPHWELAALVPLAWLDPLEWGLIGLGAFGSLIAITERAQRDAPHAWQRAALPWVGVLLVLTLSALWLMTQPMEMRGTLLG</sequence>
<keyword evidence="7" id="KW-1133">Transmembrane helix</keyword>
<dbReference type="PROSITE" id="PS00198">
    <property type="entry name" value="4FE4S_FER_1"/>
    <property type="match status" value="1"/>
</dbReference>
<dbReference type="PROSITE" id="PS51379">
    <property type="entry name" value="4FE4S_FER_2"/>
    <property type="match status" value="1"/>
</dbReference>
<dbReference type="GO" id="GO:0046872">
    <property type="term" value="F:metal ion binding"/>
    <property type="evidence" value="ECO:0007669"/>
    <property type="project" value="UniProtKB-KW"/>
</dbReference>
<dbReference type="Proteomes" id="UP000050502">
    <property type="component" value="Unassembled WGS sequence"/>
</dbReference>
<evidence type="ECO:0000259" key="8">
    <source>
        <dbReference type="PROSITE" id="PS51379"/>
    </source>
</evidence>
<feature type="transmembrane region" description="Helical" evidence="7">
    <location>
        <begin position="108"/>
        <end position="126"/>
    </location>
</feature>
<feature type="transmembrane region" description="Helical" evidence="7">
    <location>
        <begin position="27"/>
        <end position="45"/>
    </location>
</feature>